<protein>
    <recommendedName>
        <fullName evidence="3">LLM class flavin-dependent oxidoreductase</fullName>
    </recommendedName>
</protein>
<dbReference type="RefSeq" id="WP_138949281.1">
    <property type="nucleotide sequence ID" value="NZ_CP040749.1"/>
</dbReference>
<evidence type="ECO:0000313" key="2">
    <source>
        <dbReference type="Proteomes" id="UP000306229"/>
    </source>
</evidence>
<dbReference type="AlphaFoldDB" id="A0A5B7TTT0"/>
<dbReference type="EMBL" id="CP040749">
    <property type="protein sequence ID" value="QCX38387.1"/>
    <property type="molecule type" value="Genomic_DNA"/>
</dbReference>
<organism evidence="1 2">
    <name type="scientific">Aureibaculum algae</name>
    <dbReference type="NCBI Taxonomy" id="2584122"/>
    <lineage>
        <taxon>Bacteria</taxon>
        <taxon>Pseudomonadati</taxon>
        <taxon>Bacteroidota</taxon>
        <taxon>Flavobacteriia</taxon>
        <taxon>Flavobacteriales</taxon>
        <taxon>Flavobacteriaceae</taxon>
        <taxon>Aureibaculum</taxon>
    </lineage>
</organism>
<gene>
    <name evidence="1" type="ORF">FF125_08055</name>
</gene>
<dbReference type="OrthoDB" id="7239898at2"/>
<evidence type="ECO:0008006" key="3">
    <source>
        <dbReference type="Google" id="ProtNLM"/>
    </source>
</evidence>
<reference evidence="1 2" key="1">
    <citation type="submission" date="2019-05" db="EMBL/GenBank/DDBJ databases">
        <title>Algicella ahnfeltiae gen. nov., sp. nov., a novel marine bacterium of the family Flavobacteriaceae isolated from a red alga.</title>
        <authorList>
            <person name="Nedashkovskaya O.I."/>
            <person name="Kukhlevskiy A.D."/>
            <person name="Kim S.-G."/>
            <person name="Zhukova N.V."/>
            <person name="Mikhailov V.V."/>
        </authorList>
    </citation>
    <scope>NUCLEOTIDE SEQUENCE [LARGE SCALE GENOMIC DNA]</scope>
    <source>
        <strain evidence="1 2">10Alg115</strain>
    </source>
</reference>
<proteinExistence type="predicted"/>
<dbReference type="Gene3D" id="3.20.20.30">
    <property type="entry name" value="Luciferase-like domain"/>
    <property type="match status" value="1"/>
</dbReference>
<dbReference type="Proteomes" id="UP000306229">
    <property type="component" value="Chromosome"/>
</dbReference>
<name>A0A5B7TTT0_9FLAO</name>
<sequence>MQSLYVEITKETKVKPEPIHFGFRLGVHYLIDYIEKLRSIGVNHLALNLRFNTMNMDATLERIAKRVLPEFHSKKNNKKM</sequence>
<dbReference type="InterPro" id="IPR036661">
    <property type="entry name" value="Luciferase-like_sf"/>
</dbReference>
<dbReference type="KEGG" id="fbe:FF125_08055"/>
<dbReference type="GO" id="GO:0016705">
    <property type="term" value="F:oxidoreductase activity, acting on paired donors, with incorporation or reduction of molecular oxygen"/>
    <property type="evidence" value="ECO:0007669"/>
    <property type="project" value="InterPro"/>
</dbReference>
<evidence type="ECO:0000313" key="1">
    <source>
        <dbReference type="EMBL" id="QCX38387.1"/>
    </source>
</evidence>
<keyword evidence="2" id="KW-1185">Reference proteome</keyword>
<accession>A0A5B7TTT0</accession>